<dbReference type="GO" id="GO:0051537">
    <property type="term" value="F:2 iron, 2 sulfur cluster binding"/>
    <property type="evidence" value="ECO:0007669"/>
    <property type="project" value="UniProtKB-KW"/>
</dbReference>
<gene>
    <name evidence="7" type="ORF">OA238_c39030</name>
</gene>
<name>M9RMJ8_9RHOB</name>
<dbReference type="Gene3D" id="3.90.380.10">
    <property type="entry name" value="Naphthalene 1,2-dioxygenase Alpha Subunit, Chain A, domain 1"/>
    <property type="match status" value="1"/>
</dbReference>
<dbReference type="PANTHER" id="PTHR21266">
    <property type="entry name" value="IRON-SULFUR DOMAIN CONTAINING PROTEIN"/>
    <property type="match status" value="1"/>
</dbReference>
<dbReference type="InterPro" id="IPR044043">
    <property type="entry name" value="VanA_C_cat"/>
</dbReference>
<dbReference type="PROSITE" id="PS51296">
    <property type="entry name" value="RIESKE"/>
    <property type="match status" value="1"/>
</dbReference>
<sequence>MAKRINVFQPTDSSKNTTALPRNCSFNETDWSILAGFWHPVAYAHEVTDKPMPAKLLDVELVIYRTSNGIGVARDICPHRGTRLSGGWVKDDRIVCPMHGLCFDHSGACTKIPSVSDANARIPPRMRLQSLLNEERYGIIWACLSETPSHALPDWPGIGDPNLKNLHIPSGTWAAAASRHVENFNDVAHFPFVHKETFGGYESDPIPNYEVTATDYGLTFDLPYLEEGNRFPDDIEGHERHVTYTYQLTLPFSTIIIIKPDEGPYAQYFADTVCPVSARETRIFQVVTDTSGEPDADFLIKESQMVNNEDKAIVESQRPEDLPLDLKDEIHIPADRMSVEYRRTLARLGLGAPFSS</sequence>
<dbReference type="SUPFAM" id="SSF50022">
    <property type="entry name" value="ISP domain"/>
    <property type="match status" value="1"/>
</dbReference>
<dbReference type="Gene3D" id="2.102.10.10">
    <property type="entry name" value="Rieske [2Fe-2S] iron-sulphur domain"/>
    <property type="match status" value="1"/>
</dbReference>
<dbReference type="Pfam" id="PF00355">
    <property type="entry name" value="Rieske"/>
    <property type="match status" value="1"/>
</dbReference>
<dbReference type="OrthoDB" id="9800776at2"/>
<dbReference type="EMBL" id="CP003742">
    <property type="protein sequence ID" value="AGI73844.1"/>
    <property type="molecule type" value="Genomic_DNA"/>
</dbReference>
<feature type="domain" description="Rieske" evidence="6">
    <location>
        <begin position="38"/>
        <end position="142"/>
    </location>
</feature>
<dbReference type="GO" id="GO:0046872">
    <property type="term" value="F:metal ion binding"/>
    <property type="evidence" value="ECO:0007669"/>
    <property type="project" value="UniProtKB-KW"/>
</dbReference>
<reference evidence="7 8" key="1">
    <citation type="journal article" date="2013" name="PLoS ONE">
        <title>Poles Apart: Arctic and Antarctic Octadecabacter strains Share High Genome Plasticity and a New Type of Xanthorhodopsin.</title>
        <authorList>
            <person name="Vollmers J."/>
            <person name="Voget S."/>
            <person name="Dietrich S."/>
            <person name="Gollnow K."/>
            <person name="Smits M."/>
            <person name="Meyer K."/>
            <person name="Brinkhoff T."/>
            <person name="Simon M."/>
            <person name="Daniel R."/>
        </authorList>
    </citation>
    <scope>NUCLEOTIDE SEQUENCE [LARGE SCALE GENOMIC DNA]</scope>
    <source>
        <strain evidence="7 8">238</strain>
    </source>
</reference>
<evidence type="ECO:0000256" key="1">
    <source>
        <dbReference type="ARBA" id="ARBA00022714"/>
    </source>
</evidence>
<dbReference type="HOGENOM" id="CLU_039484_1_2_5"/>
<dbReference type="CDD" id="cd03469">
    <property type="entry name" value="Rieske_RO_Alpha_N"/>
    <property type="match status" value="1"/>
</dbReference>
<dbReference type="GO" id="GO:0016491">
    <property type="term" value="F:oxidoreductase activity"/>
    <property type="evidence" value="ECO:0007669"/>
    <property type="project" value="UniProtKB-KW"/>
</dbReference>
<keyword evidence="2" id="KW-0479">Metal-binding</keyword>
<dbReference type="InterPro" id="IPR036922">
    <property type="entry name" value="Rieske_2Fe-2S_sf"/>
</dbReference>
<evidence type="ECO:0000256" key="3">
    <source>
        <dbReference type="ARBA" id="ARBA00023002"/>
    </source>
</evidence>
<dbReference type="KEGG" id="oar:OA238_c39030"/>
<accession>M9RMJ8</accession>
<dbReference type="PANTHER" id="PTHR21266:SF57">
    <property type="entry name" value="3-CHLOROBENZOATE-3,4-DIOXYGENASE"/>
    <property type="match status" value="1"/>
</dbReference>
<keyword evidence="5" id="KW-0411">Iron-sulfur</keyword>
<keyword evidence="4" id="KW-0408">Iron</keyword>
<organism evidence="7 8">
    <name type="scientific">Octadecabacter arcticus 238</name>
    <dbReference type="NCBI Taxonomy" id="391616"/>
    <lineage>
        <taxon>Bacteria</taxon>
        <taxon>Pseudomonadati</taxon>
        <taxon>Pseudomonadota</taxon>
        <taxon>Alphaproteobacteria</taxon>
        <taxon>Rhodobacterales</taxon>
        <taxon>Roseobacteraceae</taxon>
        <taxon>Octadecabacter</taxon>
    </lineage>
</organism>
<evidence type="ECO:0000256" key="4">
    <source>
        <dbReference type="ARBA" id="ARBA00023004"/>
    </source>
</evidence>
<evidence type="ECO:0000313" key="7">
    <source>
        <dbReference type="EMBL" id="AGI73844.1"/>
    </source>
</evidence>
<dbReference type="Proteomes" id="UP000004688">
    <property type="component" value="Chromosome"/>
</dbReference>
<keyword evidence="1" id="KW-0001">2Fe-2S</keyword>
<dbReference type="STRING" id="391616.OA238_c39030"/>
<keyword evidence="3" id="KW-0560">Oxidoreductase</keyword>
<protein>
    <submittedName>
        <fullName evidence="7">Putative oxygenase</fullName>
    </submittedName>
</protein>
<dbReference type="AlphaFoldDB" id="M9RMJ8"/>
<keyword evidence="8" id="KW-1185">Reference proteome</keyword>
<dbReference type="InterPro" id="IPR050584">
    <property type="entry name" value="Cholesterol_7-desaturase"/>
</dbReference>
<evidence type="ECO:0000256" key="2">
    <source>
        <dbReference type="ARBA" id="ARBA00022723"/>
    </source>
</evidence>
<dbReference type="Pfam" id="PF19112">
    <property type="entry name" value="VanA_C"/>
    <property type="match status" value="1"/>
</dbReference>
<dbReference type="SUPFAM" id="SSF55961">
    <property type="entry name" value="Bet v1-like"/>
    <property type="match status" value="1"/>
</dbReference>
<evidence type="ECO:0000259" key="6">
    <source>
        <dbReference type="PROSITE" id="PS51296"/>
    </source>
</evidence>
<dbReference type="InterPro" id="IPR017941">
    <property type="entry name" value="Rieske_2Fe-2S"/>
</dbReference>
<evidence type="ECO:0000313" key="8">
    <source>
        <dbReference type="Proteomes" id="UP000004688"/>
    </source>
</evidence>
<evidence type="ECO:0000256" key="5">
    <source>
        <dbReference type="ARBA" id="ARBA00023014"/>
    </source>
</evidence>
<proteinExistence type="predicted"/>
<dbReference type="eggNOG" id="COG4638">
    <property type="taxonomic scope" value="Bacteria"/>
</dbReference>